<evidence type="ECO:0000256" key="1">
    <source>
        <dbReference type="SAM" id="MobiDB-lite"/>
    </source>
</evidence>
<dbReference type="EMBL" id="JAODUP010003053">
    <property type="protein sequence ID" value="KAK2138430.1"/>
    <property type="molecule type" value="Genomic_DNA"/>
</dbReference>
<accession>A0AAD9MKY9</accession>
<feature type="region of interest" description="Disordered" evidence="1">
    <location>
        <begin position="34"/>
        <end position="68"/>
    </location>
</feature>
<reference evidence="2" key="1">
    <citation type="journal article" date="2023" name="Mol. Biol. Evol.">
        <title>Third-Generation Sequencing Reveals the Adaptive Role of the Epigenome in Three Deep-Sea Polychaetes.</title>
        <authorList>
            <person name="Perez M."/>
            <person name="Aroh O."/>
            <person name="Sun Y."/>
            <person name="Lan Y."/>
            <person name="Juniper S.K."/>
            <person name="Young C.R."/>
            <person name="Angers B."/>
            <person name="Qian P.Y."/>
        </authorList>
    </citation>
    <scope>NUCLEOTIDE SEQUENCE</scope>
    <source>
        <strain evidence="2">P08H-3</strain>
    </source>
</reference>
<name>A0AAD9MKY9_9ANNE</name>
<protein>
    <submittedName>
        <fullName evidence="2">Uncharacterized protein</fullName>
    </submittedName>
</protein>
<feature type="compositionally biased region" description="Basic residues" evidence="1">
    <location>
        <begin position="51"/>
        <end position="68"/>
    </location>
</feature>
<comment type="caution">
    <text evidence="2">The sequence shown here is derived from an EMBL/GenBank/DDBJ whole genome shotgun (WGS) entry which is preliminary data.</text>
</comment>
<evidence type="ECO:0000313" key="3">
    <source>
        <dbReference type="Proteomes" id="UP001208570"/>
    </source>
</evidence>
<feature type="compositionally biased region" description="Basic and acidic residues" evidence="1">
    <location>
        <begin position="34"/>
        <end position="50"/>
    </location>
</feature>
<gene>
    <name evidence="2" type="ORF">LSH36_3064g00000</name>
</gene>
<organism evidence="2 3">
    <name type="scientific">Paralvinella palmiformis</name>
    <dbReference type="NCBI Taxonomy" id="53620"/>
    <lineage>
        <taxon>Eukaryota</taxon>
        <taxon>Metazoa</taxon>
        <taxon>Spiralia</taxon>
        <taxon>Lophotrochozoa</taxon>
        <taxon>Annelida</taxon>
        <taxon>Polychaeta</taxon>
        <taxon>Sedentaria</taxon>
        <taxon>Canalipalpata</taxon>
        <taxon>Terebellida</taxon>
        <taxon>Terebelliformia</taxon>
        <taxon>Alvinellidae</taxon>
        <taxon>Paralvinella</taxon>
    </lineage>
</organism>
<proteinExistence type="predicted"/>
<evidence type="ECO:0000313" key="2">
    <source>
        <dbReference type="EMBL" id="KAK2138430.1"/>
    </source>
</evidence>
<keyword evidence="3" id="KW-1185">Reference proteome</keyword>
<sequence>MRSQISPAKTEKIYISRDYGIRFTWDQVSELLGRGETEGRERREKRERERRGKRKEREKRKREREKKV</sequence>
<dbReference type="AlphaFoldDB" id="A0AAD9MKY9"/>
<dbReference type="Proteomes" id="UP001208570">
    <property type="component" value="Unassembled WGS sequence"/>
</dbReference>